<keyword evidence="2" id="KW-0496">Mitochondrion</keyword>
<evidence type="ECO:0000256" key="1">
    <source>
        <dbReference type="SAM" id="Phobius"/>
    </source>
</evidence>
<evidence type="ECO:0000313" key="2">
    <source>
        <dbReference type="EMBL" id="QCL17202.1"/>
    </source>
</evidence>
<accession>A0A6M2UK81</accession>
<reference evidence="2" key="1">
    <citation type="submission" date="2018-07" db="EMBL/GenBank/DDBJ databases">
        <title>Capillaria sp. from a cat in New South Wales, Australia.</title>
        <authorList>
            <person name="Slapeta J."/>
        </authorList>
    </citation>
    <scope>NUCLEOTIDE SEQUENCE</scope>
    <source>
        <strain evidence="2">Cat-2018</strain>
    </source>
</reference>
<keyword evidence="1" id="KW-1133">Transmembrane helix</keyword>
<organism evidence="2">
    <name type="scientific">Capillaria sp. cat-2018</name>
    <dbReference type="NCBI Taxonomy" id="2488633"/>
    <lineage>
        <taxon>Eukaryota</taxon>
        <taxon>Metazoa</taxon>
        <taxon>Ecdysozoa</taxon>
        <taxon>Nematoda</taxon>
        <taxon>Enoplea</taxon>
        <taxon>Dorylaimia</taxon>
        <taxon>Trichinellida</taxon>
        <taxon>Capillariidae</taxon>
        <taxon>Capillaria</taxon>
    </lineage>
</organism>
<keyword evidence="1" id="KW-0812">Transmembrane</keyword>
<sequence>MLLLYQISPTIYMFIPVMVLLMSISLMTLFKDKMNKPCMEFLLKKGLVKF</sequence>
<protein>
    <submittedName>
        <fullName evidence="2">ATP synthase F0 subunit 8</fullName>
    </submittedName>
</protein>
<feature type="transmembrane region" description="Helical" evidence="1">
    <location>
        <begin position="12"/>
        <end position="30"/>
    </location>
</feature>
<dbReference type="AlphaFoldDB" id="A0A6M2UK81"/>
<gene>
    <name evidence="2" type="primary">atp8</name>
</gene>
<keyword evidence="1" id="KW-0472">Membrane</keyword>
<dbReference type="EMBL" id="MH665363">
    <property type="protein sequence ID" value="QCL17202.1"/>
    <property type="molecule type" value="Genomic_DNA"/>
</dbReference>
<geneLocation type="mitochondrion" evidence="2"/>
<proteinExistence type="predicted"/>
<name>A0A6M2UK81_9BILA</name>